<dbReference type="EMBL" id="CP033133">
    <property type="protein sequence ID" value="AYO55847.1"/>
    <property type="molecule type" value="Genomic_DNA"/>
</dbReference>
<feature type="repeat" description="TPR" evidence="1">
    <location>
        <begin position="213"/>
        <end position="246"/>
    </location>
</feature>
<gene>
    <name evidence="3" type="ORF">CDG68_20370</name>
</gene>
<proteinExistence type="predicted"/>
<dbReference type="Gene3D" id="1.25.40.10">
    <property type="entry name" value="Tetratricopeptide repeat domain"/>
    <property type="match status" value="1"/>
</dbReference>
<dbReference type="AlphaFoldDB" id="A0A3G2T881"/>
<feature type="signal peptide" evidence="2">
    <location>
        <begin position="1"/>
        <end position="24"/>
    </location>
</feature>
<accession>A0A3G2T881</accession>
<evidence type="ECO:0000256" key="2">
    <source>
        <dbReference type="SAM" id="SignalP"/>
    </source>
</evidence>
<feature type="chain" id="PRO_5017920678" evidence="2">
    <location>
        <begin position="25"/>
        <end position="452"/>
    </location>
</feature>
<keyword evidence="2" id="KW-0732">Signal</keyword>
<evidence type="ECO:0000256" key="1">
    <source>
        <dbReference type="PROSITE-ProRule" id="PRU00339"/>
    </source>
</evidence>
<reference evidence="3 4" key="1">
    <citation type="submission" date="2018-10" db="EMBL/GenBank/DDBJ databases">
        <title>The complete genome of Acinetobacter wuhouensis strain WCHAW010062.</title>
        <authorList>
            <person name="Hu Y."/>
            <person name="Long H."/>
            <person name="Feng Y."/>
            <person name="Zong Z."/>
        </authorList>
    </citation>
    <scope>NUCLEOTIDE SEQUENCE [LARGE SCALE GENOMIC DNA]</scope>
    <source>
        <strain evidence="3 4">WCHAW010062</strain>
    </source>
</reference>
<dbReference type="SMART" id="SM00028">
    <property type="entry name" value="TPR"/>
    <property type="match status" value="2"/>
</dbReference>
<keyword evidence="1" id="KW-0802">TPR repeat</keyword>
<dbReference type="InterPro" id="IPR019734">
    <property type="entry name" value="TPR_rpt"/>
</dbReference>
<dbReference type="InterPro" id="IPR011990">
    <property type="entry name" value="TPR-like_helical_dom_sf"/>
</dbReference>
<evidence type="ECO:0000313" key="4">
    <source>
        <dbReference type="Proteomes" id="UP000279962"/>
    </source>
</evidence>
<sequence>MEFSFTKNIGVACLSLALSMSVQAGVFSTYEEDGALFRSDLNSQISAPTLAKFDKNLSSKDAVLYNLEKARLLQVNHQYEESAEVYKKAFELLEKQNNRAKVSVSRLGFKALSMLSNDSIVPYDVPPYEQVLAHISQAKNYIFLKDSEAASVEMRIAQRIQREIEIDHEKELEKKSAKASKNEPSNPALENVDEAFAGLNTIAGKIKNTYQNAYAFYMAANLWEAVGESNDALVDYKKAYELQPDTNLAKDVQRLDRSPARGKGAVPVIVFIEQGIVPKKIENKLALPMPNGIMNIAFATYEPSTYVNPESLNIKLGNKAQRSFVLNDIGALAVKDLKEKMVGTVTSQILRATTKYAAQQQLGQQLGSLGQLAGNLMNIATERADLRAWSTLPSNTQIARFDVAPGKHNLQIFGKRANSEPVSLDVAANQTVFVYVNDVNERITTSISTISY</sequence>
<dbReference type="Proteomes" id="UP000279962">
    <property type="component" value="Chromosome"/>
</dbReference>
<name>A0A3G2T881_9GAMM</name>
<protein>
    <submittedName>
        <fullName evidence="3">Uncharacterized protein</fullName>
    </submittedName>
</protein>
<dbReference type="PROSITE" id="PS50005">
    <property type="entry name" value="TPR"/>
    <property type="match status" value="1"/>
</dbReference>
<dbReference type="SUPFAM" id="SSF48452">
    <property type="entry name" value="TPR-like"/>
    <property type="match status" value="1"/>
</dbReference>
<evidence type="ECO:0000313" key="3">
    <source>
        <dbReference type="EMBL" id="AYO55847.1"/>
    </source>
</evidence>
<organism evidence="3 4">
    <name type="scientific">Acinetobacter wuhouensis</name>
    <dbReference type="NCBI Taxonomy" id="1879050"/>
    <lineage>
        <taxon>Bacteria</taxon>
        <taxon>Pseudomonadati</taxon>
        <taxon>Pseudomonadota</taxon>
        <taxon>Gammaproteobacteria</taxon>
        <taxon>Moraxellales</taxon>
        <taxon>Moraxellaceae</taxon>
        <taxon>Acinetobacter</taxon>
    </lineage>
</organism>